<reference evidence="4 5" key="1">
    <citation type="submission" date="2024-07" db="EMBL/GenBank/DDBJ databases">
        <title>Section-level genome sequencing and comparative genomics of Aspergillus sections Usti and Cavernicolus.</title>
        <authorList>
            <consortium name="Lawrence Berkeley National Laboratory"/>
            <person name="Nybo J.L."/>
            <person name="Vesth T.C."/>
            <person name="Theobald S."/>
            <person name="Frisvad J.C."/>
            <person name="Larsen T.O."/>
            <person name="Kjaerboelling I."/>
            <person name="Rothschild-Mancinelli K."/>
            <person name="Lyhne E.K."/>
            <person name="Kogle M.E."/>
            <person name="Barry K."/>
            <person name="Clum A."/>
            <person name="Na H."/>
            <person name="Ledsgaard L."/>
            <person name="Lin J."/>
            <person name="Lipzen A."/>
            <person name="Kuo A."/>
            <person name="Riley R."/>
            <person name="Mondo S."/>
            <person name="LaButti K."/>
            <person name="Haridas S."/>
            <person name="Pangalinan J."/>
            <person name="Salamov A.A."/>
            <person name="Simmons B.A."/>
            <person name="Magnuson J.K."/>
            <person name="Chen J."/>
            <person name="Drula E."/>
            <person name="Henrissat B."/>
            <person name="Wiebenga A."/>
            <person name="Lubbers R.J."/>
            <person name="Gomes A.C."/>
            <person name="Makela M.R."/>
            <person name="Stajich J."/>
            <person name="Grigoriev I.V."/>
            <person name="Mortensen U.H."/>
            <person name="De vries R.P."/>
            <person name="Baker S.E."/>
            <person name="Andersen M.R."/>
        </authorList>
    </citation>
    <scope>NUCLEOTIDE SEQUENCE [LARGE SCALE GENOMIC DNA]</scope>
    <source>
        <strain evidence="4 5">CBS 600.67</strain>
    </source>
</reference>
<evidence type="ECO:0000313" key="5">
    <source>
        <dbReference type="Proteomes" id="UP001610335"/>
    </source>
</evidence>
<evidence type="ECO:0000256" key="2">
    <source>
        <dbReference type="SAM" id="Phobius"/>
    </source>
</evidence>
<keyword evidence="2" id="KW-0812">Transmembrane</keyword>
<comment type="caution">
    <text evidence="4">The sequence shown here is derived from an EMBL/GenBank/DDBJ whole genome shotgun (WGS) entry which is preliminary data.</text>
</comment>
<proteinExistence type="predicted"/>
<sequence length="266" mass="30927">MSGQSPSTPVDLQPPAKDEISEKLWKYLGCTQKVIASSTDFDVLNERMILRLQDGAAEIEQELEELDEIHSRRTAEDVHNGTFWEDSVNGREKLYDRALHKLYTYNRFMQSCNEVRKLPKTTDRNKESLRNWHANHKGTAINEREAGYVEQDDLASMVPSSKCPLQLLLEHSSHFRRARLWREQNPMHGQDNMHYYSDEKIQLFVQTVTMLTTLVMILVPFWVLVLIESMMLKVGICTLLICIFSPGVVWDQRTVFRAGWTHRSLC</sequence>
<protein>
    <recommendedName>
        <fullName evidence="3">DUF6594 domain-containing protein</fullName>
    </recommendedName>
</protein>
<feature type="transmembrane region" description="Helical" evidence="2">
    <location>
        <begin position="230"/>
        <end position="250"/>
    </location>
</feature>
<evidence type="ECO:0000259" key="3">
    <source>
        <dbReference type="Pfam" id="PF20237"/>
    </source>
</evidence>
<evidence type="ECO:0000313" key="4">
    <source>
        <dbReference type="EMBL" id="KAL2824267.1"/>
    </source>
</evidence>
<feature type="domain" description="DUF6594" evidence="3">
    <location>
        <begin position="36"/>
        <end position="248"/>
    </location>
</feature>
<name>A0ABR4I9C6_9EURO</name>
<organism evidence="4 5">
    <name type="scientific">Aspergillus cavernicola</name>
    <dbReference type="NCBI Taxonomy" id="176166"/>
    <lineage>
        <taxon>Eukaryota</taxon>
        <taxon>Fungi</taxon>
        <taxon>Dikarya</taxon>
        <taxon>Ascomycota</taxon>
        <taxon>Pezizomycotina</taxon>
        <taxon>Eurotiomycetes</taxon>
        <taxon>Eurotiomycetidae</taxon>
        <taxon>Eurotiales</taxon>
        <taxon>Aspergillaceae</taxon>
        <taxon>Aspergillus</taxon>
        <taxon>Aspergillus subgen. Nidulantes</taxon>
    </lineage>
</organism>
<dbReference type="InterPro" id="IPR046529">
    <property type="entry name" value="DUF6594"/>
</dbReference>
<accession>A0ABR4I9C6</accession>
<dbReference type="Proteomes" id="UP001610335">
    <property type="component" value="Unassembled WGS sequence"/>
</dbReference>
<keyword evidence="5" id="KW-1185">Reference proteome</keyword>
<dbReference type="PANTHER" id="PTHR34502">
    <property type="entry name" value="DUF6594 DOMAIN-CONTAINING PROTEIN-RELATED"/>
    <property type="match status" value="1"/>
</dbReference>
<feature type="transmembrane region" description="Helical" evidence="2">
    <location>
        <begin position="203"/>
        <end position="224"/>
    </location>
</feature>
<feature type="coiled-coil region" evidence="1">
    <location>
        <begin position="49"/>
        <end position="76"/>
    </location>
</feature>
<evidence type="ECO:0000256" key="1">
    <source>
        <dbReference type="SAM" id="Coils"/>
    </source>
</evidence>
<keyword evidence="2" id="KW-0472">Membrane</keyword>
<dbReference type="PANTHER" id="PTHR34502:SF4">
    <property type="entry name" value="DUF6594 DOMAIN-CONTAINING PROTEIN"/>
    <property type="match status" value="1"/>
</dbReference>
<dbReference type="EMBL" id="JBFXLS010000045">
    <property type="protein sequence ID" value="KAL2824267.1"/>
    <property type="molecule type" value="Genomic_DNA"/>
</dbReference>
<keyword evidence="1" id="KW-0175">Coiled coil</keyword>
<gene>
    <name evidence="4" type="ORF">BDW59DRAFT_162605</name>
</gene>
<dbReference type="Pfam" id="PF20237">
    <property type="entry name" value="DUF6594"/>
    <property type="match status" value="1"/>
</dbReference>
<keyword evidence="2" id="KW-1133">Transmembrane helix</keyword>